<name>A0A653DHA0_CALMS</name>
<dbReference type="EMBL" id="CAACVG010012067">
    <property type="protein sequence ID" value="VEN59581.1"/>
    <property type="molecule type" value="Genomic_DNA"/>
</dbReference>
<evidence type="ECO:0000313" key="2">
    <source>
        <dbReference type="Proteomes" id="UP000410492"/>
    </source>
</evidence>
<protein>
    <submittedName>
        <fullName evidence="1">Uncharacterized protein</fullName>
    </submittedName>
</protein>
<dbReference type="Proteomes" id="UP000410492">
    <property type="component" value="Unassembled WGS sequence"/>
</dbReference>
<sequence length="16" mass="1724">DISSTVLTAPNIWPIP</sequence>
<feature type="non-terminal residue" evidence="1">
    <location>
        <position position="1"/>
    </location>
</feature>
<dbReference type="AlphaFoldDB" id="A0A653DHA0"/>
<gene>
    <name evidence="1" type="ORF">CALMAC_LOCUS17546</name>
</gene>
<reference evidence="1 2" key="1">
    <citation type="submission" date="2019-01" db="EMBL/GenBank/DDBJ databases">
        <authorList>
            <person name="Sayadi A."/>
        </authorList>
    </citation>
    <scope>NUCLEOTIDE SEQUENCE [LARGE SCALE GENOMIC DNA]</scope>
</reference>
<proteinExistence type="predicted"/>
<accession>A0A653DHA0</accession>
<keyword evidence="2" id="KW-1185">Reference proteome</keyword>
<evidence type="ECO:0000313" key="1">
    <source>
        <dbReference type="EMBL" id="VEN59581.1"/>
    </source>
</evidence>
<organism evidence="1 2">
    <name type="scientific">Callosobruchus maculatus</name>
    <name type="common">Southern cowpea weevil</name>
    <name type="synonym">Pulse bruchid</name>
    <dbReference type="NCBI Taxonomy" id="64391"/>
    <lineage>
        <taxon>Eukaryota</taxon>
        <taxon>Metazoa</taxon>
        <taxon>Ecdysozoa</taxon>
        <taxon>Arthropoda</taxon>
        <taxon>Hexapoda</taxon>
        <taxon>Insecta</taxon>
        <taxon>Pterygota</taxon>
        <taxon>Neoptera</taxon>
        <taxon>Endopterygota</taxon>
        <taxon>Coleoptera</taxon>
        <taxon>Polyphaga</taxon>
        <taxon>Cucujiformia</taxon>
        <taxon>Chrysomeloidea</taxon>
        <taxon>Chrysomelidae</taxon>
        <taxon>Bruchinae</taxon>
        <taxon>Bruchini</taxon>
        <taxon>Callosobruchus</taxon>
    </lineage>
</organism>